<name>A0A0N4USE1_ENTVE</name>
<dbReference type="Proteomes" id="UP000274131">
    <property type="component" value="Unassembled WGS sequence"/>
</dbReference>
<organism evidence="3">
    <name type="scientific">Enterobius vermicularis</name>
    <name type="common">Human pinworm</name>
    <dbReference type="NCBI Taxonomy" id="51028"/>
    <lineage>
        <taxon>Eukaryota</taxon>
        <taxon>Metazoa</taxon>
        <taxon>Ecdysozoa</taxon>
        <taxon>Nematoda</taxon>
        <taxon>Chromadorea</taxon>
        <taxon>Rhabditida</taxon>
        <taxon>Spirurina</taxon>
        <taxon>Oxyuridomorpha</taxon>
        <taxon>Oxyuroidea</taxon>
        <taxon>Oxyuridae</taxon>
        <taxon>Enterobius</taxon>
    </lineage>
</organism>
<proteinExistence type="predicted"/>
<protein>
    <submittedName>
        <fullName evidence="3">C2 domain-containing protein</fullName>
    </submittedName>
</protein>
<accession>A0A0N4USE1</accession>
<gene>
    <name evidence="1" type="ORF">EVEC_LOCUS5</name>
</gene>
<reference evidence="1 2" key="2">
    <citation type="submission" date="2018-10" db="EMBL/GenBank/DDBJ databases">
        <authorList>
            <consortium name="Pathogen Informatics"/>
        </authorList>
    </citation>
    <scope>NUCLEOTIDE SEQUENCE [LARGE SCALE GENOMIC DNA]</scope>
</reference>
<reference evidence="3" key="1">
    <citation type="submission" date="2017-02" db="UniProtKB">
        <authorList>
            <consortium name="WormBaseParasite"/>
        </authorList>
    </citation>
    <scope>IDENTIFICATION</scope>
</reference>
<evidence type="ECO:0000313" key="2">
    <source>
        <dbReference type="Proteomes" id="UP000274131"/>
    </source>
</evidence>
<dbReference type="EMBL" id="UXUI01000001">
    <property type="protein sequence ID" value="VDD84862.1"/>
    <property type="molecule type" value="Genomic_DNA"/>
</dbReference>
<evidence type="ECO:0000313" key="3">
    <source>
        <dbReference type="WBParaSite" id="EVEC_0000000401-mRNA-1"/>
    </source>
</evidence>
<evidence type="ECO:0000313" key="1">
    <source>
        <dbReference type="EMBL" id="VDD84862.1"/>
    </source>
</evidence>
<dbReference type="WBParaSite" id="EVEC_0000000401-mRNA-1">
    <property type="protein sequence ID" value="EVEC_0000000401-mRNA-1"/>
    <property type="gene ID" value="EVEC_0000000401"/>
</dbReference>
<dbReference type="AlphaFoldDB" id="A0A0N4USE1"/>
<keyword evidence="2" id="KW-1185">Reference proteome</keyword>
<sequence length="114" mass="12910">MNDKQLLGMEECSESAYNRGSRQRITVLVEWKTAPHFNEFLLLLSSFLEIGNGLRISGAAATRKLRHLGIADGYHEQNSRVMAVSSETYNLKETRTSILQFQDDPRGFELTCSI</sequence>